<gene>
    <name evidence="1" type="ORF">JJB79_10405</name>
</gene>
<sequence length="67" mass="7895">MLNLLRHLIPHAHRWHQITISRHGVLNPAGRYCQATFITARCRSCGVQLHKLYYRDLSDSEARRWLG</sequence>
<evidence type="ECO:0000313" key="2">
    <source>
        <dbReference type="Proteomes" id="UP000809137"/>
    </source>
</evidence>
<dbReference type="EMBL" id="JAFCXS010000006">
    <property type="protein sequence ID" value="MBM0747823.1"/>
    <property type="molecule type" value="Genomic_DNA"/>
</dbReference>
<dbReference type="RefSeq" id="WP_104085202.1">
    <property type="nucleotide sequence ID" value="NZ_CP083448.1"/>
</dbReference>
<dbReference type="GeneID" id="84691771"/>
<accession>A0ABS1Z674</accession>
<protein>
    <submittedName>
        <fullName evidence="1">Uncharacterized protein</fullName>
    </submittedName>
</protein>
<name>A0ABS1Z674_9GAMM</name>
<evidence type="ECO:0000313" key="1">
    <source>
        <dbReference type="EMBL" id="MBM0747823.1"/>
    </source>
</evidence>
<proteinExistence type="predicted"/>
<keyword evidence="2" id="KW-1185">Reference proteome</keyword>
<reference evidence="1 2" key="1">
    <citation type="submission" date="2021-01" db="EMBL/GenBank/DDBJ databases">
        <title>Complete genome sequence of Pantoea eucrina OB49, a heavy metal tolerant bacterium with PGPR potential isolated from wheat in Algeria.</title>
        <authorList>
            <person name="Lekired A."/>
            <person name="Ouzari I.H."/>
        </authorList>
    </citation>
    <scope>NUCLEOTIDE SEQUENCE [LARGE SCALE GENOMIC DNA]</scope>
    <source>
        <strain evidence="1 2">OB49</strain>
    </source>
</reference>
<organism evidence="1 2">
    <name type="scientific">Pantoea eucrina</name>
    <dbReference type="NCBI Taxonomy" id="472693"/>
    <lineage>
        <taxon>Bacteria</taxon>
        <taxon>Pseudomonadati</taxon>
        <taxon>Pseudomonadota</taxon>
        <taxon>Gammaproteobacteria</taxon>
        <taxon>Enterobacterales</taxon>
        <taxon>Erwiniaceae</taxon>
        <taxon>Pantoea</taxon>
    </lineage>
</organism>
<comment type="caution">
    <text evidence="1">The sequence shown here is derived from an EMBL/GenBank/DDBJ whole genome shotgun (WGS) entry which is preliminary data.</text>
</comment>
<dbReference type="Proteomes" id="UP000809137">
    <property type="component" value="Unassembled WGS sequence"/>
</dbReference>